<sequence>MCLSKSLTAPIDQFIQYGHTKRVTVKEFQNRISHVEKSGPEPTGAGFFRIFHGSKIPDRIQPDEIRPVPALPKRKSKESHQKLPTNHDLSEPTKTEPIRQNHATHISSPNKTHIHILPKTHYKILPISILPTASRRTQSSLQCIAQRIAGLPVDCRIAQWIAGLQSDCNTSK</sequence>
<proteinExistence type="predicted"/>
<accession>A0A815GJH4</accession>
<evidence type="ECO:0000313" key="3">
    <source>
        <dbReference type="Proteomes" id="UP000663852"/>
    </source>
</evidence>
<dbReference type="Proteomes" id="UP000663852">
    <property type="component" value="Unassembled WGS sequence"/>
</dbReference>
<evidence type="ECO:0000256" key="1">
    <source>
        <dbReference type="SAM" id="MobiDB-lite"/>
    </source>
</evidence>
<reference evidence="2" key="1">
    <citation type="submission" date="2021-02" db="EMBL/GenBank/DDBJ databases">
        <authorList>
            <person name="Nowell W R."/>
        </authorList>
    </citation>
    <scope>NUCLEOTIDE SEQUENCE</scope>
</reference>
<organism evidence="2 3">
    <name type="scientific">Adineta ricciae</name>
    <name type="common">Rotifer</name>
    <dbReference type="NCBI Taxonomy" id="249248"/>
    <lineage>
        <taxon>Eukaryota</taxon>
        <taxon>Metazoa</taxon>
        <taxon>Spiralia</taxon>
        <taxon>Gnathifera</taxon>
        <taxon>Rotifera</taxon>
        <taxon>Eurotatoria</taxon>
        <taxon>Bdelloidea</taxon>
        <taxon>Adinetida</taxon>
        <taxon>Adinetidae</taxon>
        <taxon>Adineta</taxon>
    </lineage>
</organism>
<comment type="caution">
    <text evidence="2">The sequence shown here is derived from an EMBL/GenBank/DDBJ whole genome shotgun (WGS) entry which is preliminary data.</text>
</comment>
<feature type="region of interest" description="Disordered" evidence="1">
    <location>
        <begin position="59"/>
        <end position="97"/>
    </location>
</feature>
<dbReference type="EMBL" id="CAJNOJ010000253">
    <property type="protein sequence ID" value="CAF1340661.1"/>
    <property type="molecule type" value="Genomic_DNA"/>
</dbReference>
<protein>
    <submittedName>
        <fullName evidence="2">Uncharacterized protein</fullName>
    </submittedName>
</protein>
<evidence type="ECO:0000313" key="2">
    <source>
        <dbReference type="EMBL" id="CAF1340661.1"/>
    </source>
</evidence>
<gene>
    <name evidence="2" type="ORF">EDS130_LOCUS32717</name>
</gene>
<feature type="compositionally biased region" description="Basic and acidic residues" evidence="1">
    <location>
        <begin position="88"/>
        <end position="97"/>
    </location>
</feature>
<name>A0A815GJH4_ADIRI</name>
<dbReference type="AlphaFoldDB" id="A0A815GJH4"/>